<keyword evidence="2" id="KW-1133">Transmembrane helix</keyword>
<comment type="caution">
    <text evidence="3">The sequence shown here is derived from an EMBL/GenBank/DDBJ whole genome shotgun (WGS) entry which is preliminary data.</text>
</comment>
<gene>
    <name evidence="3" type="ORF">BJY26_002367</name>
</gene>
<keyword evidence="4" id="KW-1185">Reference proteome</keyword>
<evidence type="ECO:0000313" key="3">
    <source>
        <dbReference type="EMBL" id="NYI68061.1"/>
    </source>
</evidence>
<keyword evidence="2" id="KW-0472">Membrane</keyword>
<dbReference type="EMBL" id="JACBZP010000001">
    <property type="protein sequence ID" value="NYI68061.1"/>
    <property type="molecule type" value="Genomic_DNA"/>
</dbReference>
<name>A0A7Z0II30_9MICO</name>
<evidence type="ECO:0008006" key="5">
    <source>
        <dbReference type="Google" id="ProtNLM"/>
    </source>
</evidence>
<dbReference type="RefSeq" id="WP_179428454.1">
    <property type="nucleotide sequence ID" value="NZ_JACBZP010000001.1"/>
</dbReference>
<feature type="transmembrane region" description="Helical" evidence="2">
    <location>
        <begin position="190"/>
        <end position="207"/>
    </location>
</feature>
<protein>
    <recommendedName>
        <fullName evidence="5">PH (Pleckstrin Homology) domain-containing protein</fullName>
    </recommendedName>
</protein>
<feature type="region of interest" description="Disordered" evidence="1">
    <location>
        <begin position="137"/>
        <end position="156"/>
    </location>
</feature>
<sequence length="209" mass="22232">MGEVETFRSTSGRVLSIGSAATAVAVLVTIAVSDGVPGLLHYGAIPLLFAALVWAIFDRPFLRVSDGGIDIGNIARLVHIPWPSVTDLELRWGLRVVTSFGKYTAWSVPAPKRPSLGSTLAGGTSVMQQKASQSAASLLDKNSQKRRTDSVESEAAVSASKRWESLKDAGHLDNPRLDDAKPTTTWHKDVVSICGILIVLTAIGLATRS</sequence>
<dbReference type="AlphaFoldDB" id="A0A7Z0II30"/>
<feature type="transmembrane region" description="Helical" evidence="2">
    <location>
        <begin position="39"/>
        <end position="57"/>
    </location>
</feature>
<evidence type="ECO:0000256" key="2">
    <source>
        <dbReference type="SAM" id="Phobius"/>
    </source>
</evidence>
<feature type="transmembrane region" description="Helical" evidence="2">
    <location>
        <begin position="12"/>
        <end position="33"/>
    </location>
</feature>
<organism evidence="3 4">
    <name type="scientific">Spelaeicoccus albus</name>
    <dbReference type="NCBI Taxonomy" id="1280376"/>
    <lineage>
        <taxon>Bacteria</taxon>
        <taxon>Bacillati</taxon>
        <taxon>Actinomycetota</taxon>
        <taxon>Actinomycetes</taxon>
        <taxon>Micrococcales</taxon>
        <taxon>Brevibacteriaceae</taxon>
        <taxon>Spelaeicoccus</taxon>
    </lineage>
</organism>
<dbReference type="Proteomes" id="UP000539111">
    <property type="component" value="Unassembled WGS sequence"/>
</dbReference>
<reference evidence="3 4" key="1">
    <citation type="submission" date="2020-07" db="EMBL/GenBank/DDBJ databases">
        <title>Sequencing the genomes of 1000 actinobacteria strains.</title>
        <authorList>
            <person name="Klenk H.-P."/>
        </authorList>
    </citation>
    <scope>NUCLEOTIDE SEQUENCE [LARGE SCALE GENOMIC DNA]</scope>
    <source>
        <strain evidence="3 4">DSM 26341</strain>
    </source>
</reference>
<evidence type="ECO:0000313" key="4">
    <source>
        <dbReference type="Proteomes" id="UP000539111"/>
    </source>
</evidence>
<evidence type="ECO:0000256" key="1">
    <source>
        <dbReference type="SAM" id="MobiDB-lite"/>
    </source>
</evidence>
<accession>A0A7Z0II30</accession>
<proteinExistence type="predicted"/>
<keyword evidence="2" id="KW-0812">Transmembrane</keyword>